<evidence type="ECO:0000256" key="5">
    <source>
        <dbReference type="ARBA" id="ARBA00022989"/>
    </source>
</evidence>
<dbReference type="Pfam" id="PF02687">
    <property type="entry name" value="FtsX"/>
    <property type="match status" value="1"/>
</dbReference>
<dbReference type="InterPro" id="IPR051125">
    <property type="entry name" value="ABC-4/HrtB_transporter"/>
</dbReference>
<keyword evidence="10" id="KW-1185">Reference proteome</keyword>
<evidence type="ECO:0000256" key="3">
    <source>
        <dbReference type="ARBA" id="ARBA00022475"/>
    </source>
</evidence>
<keyword evidence="6 7" id="KW-0472">Membrane</keyword>
<gene>
    <name evidence="9" type="ORF">CK510_18535</name>
</gene>
<evidence type="ECO:0000313" key="10">
    <source>
        <dbReference type="Proteomes" id="UP000218238"/>
    </source>
</evidence>
<keyword evidence="2" id="KW-0813">Transport</keyword>
<dbReference type="GO" id="GO:0005886">
    <property type="term" value="C:plasma membrane"/>
    <property type="evidence" value="ECO:0007669"/>
    <property type="project" value="UniProtKB-SubCell"/>
</dbReference>
<reference evidence="9 10" key="1">
    <citation type="submission" date="2017-08" db="EMBL/GenBank/DDBJ databases">
        <title>Draft genome sequence of filamentous cyanobacterium Calothrix elsteri CCALA 953.</title>
        <authorList>
            <person name="Gagunashvili A.N."/>
            <person name="Elster J."/>
            <person name="Andresson O.S."/>
        </authorList>
    </citation>
    <scope>NUCLEOTIDE SEQUENCE [LARGE SCALE GENOMIC DNA]</scope>
    <source>
        <strain evidence="9 10">CCALA 953</strain>
    </source>
</reference>
<dbReference type="RefSeq" id="WP_095723109.1">
    <property type="nucleotide sequence ID" value="NZ_NTFS01000222.1"/>
</dbReference>
<evidence type="ECO:0000256" key="7">
    <source>
        <dbReference type="SAM" id="Phobius"/>
    </source>
</evidence>
<accession>A0A2A2TFR3</accession>
<organism evidence="9 10">
    <name type="scientific">Brunnivagina elsteri CCALA 953</name>
    <dbReference type="NCBI Taxonomy" id="987040"/>
    <lineage>
        <taxon>Bacteria</taxon>
        <taxon>Bacillati</taxon>
        <taxon>Cyanobacteriota</taxon>
        <taxon>Cyanophyceae</taxon>
        <taxon>Nostocales</taxon>
        <taxon>Calotrichaceae</taxon>
        <taxon>Brunnivagina</taxon>
    </lineage>
</organism>
<dbReference type="PIRSF" id="PIRSF031773">
    <property type="entry name" value="DevC"/>
    <property type="match status" value="1"/>
</dbReference>
<dbReference type="PANTHER" id="PTHR43738:SF1">
    <property type="entry name" value="HEMIN TRANSPORT SYSTEM PERMEASE PROTEIN HRTB-RELATED"/>
    <property type="match status" value="1"/>
</dbReference>
<evidence type="ECO:0000256" key="1">
    <source>
        <dbReference type="ARBA" id="ARBA00004651"/>
    </source>
</evidence>
<feature type="transmembrane region" description="Helical" evidence="7">
    <location>
        <begin position="358"/>
        <end position="379"/>
    </location>
</feature>
<dbReference type="PANTHER" id="PTHR43738">
    <property type="entry name" value="ABC TRANSPORTER, MEMBRANE PROTEIN"/>
    <property type="match status" value="1"/>
</dbReference>
<dbReference type="NCBIfam" id="TIGR01185">
    <property type="entry name" value="devC"/>
    <property type="match status" value="1"/>
</dbReference>
<feature type="transmembrane region" description="Helical" evidence="7">
    <location>
        <begin position="21"/>
        <end position="43"/>
    </location>
</feature>
<evidence type="ECO:0000259" key="8">
    <source>
        <dbReference type="Pfam" id="PF02687"/>
    </source>
</evidence>
<evidence type="ECO:0000256" key="6">
    <source>
        <dbReference type="ARBA" id="ARBA00023136"/>
    </source>
</evidence>
<proteinExistence type="predicted"/>
<sequence length="388" mass="43057">MLRKFIFKIPLAWQQLMKERTRLGVALAGIAFANILMFAQLGFEGALFDSAIAPHKILDTDLVLVARDFETIYSIKNLSKDRLYQARGFSGVESVSPVYIGLGKWSNPETKGLQTFLILGTDPANKIFKTTEINSNLNQLQILNQILFDKAALPKVSYVTSLFHQQAKPETEVNDKKVRIAGYFTLGKSFATYGNIITSDSTYLRLFPSHQPNLIGAGLIKVNSNANLKQVAQNLRLSLSDDIRVLTLAEYISLERGYWSKTTPIGFIFGIGVLVSFIVGSVIVYQILYSDISAHLSEYAMLKAIGYSNNYLLVVLAQEALFLALLGYFPGFILAMGFYKLAADTTKLPVYMTTERGISIFFLTLIMCFVSGIIAMGKLRSADPADLM</sequence>
<feature type="transmembrane region" description="Helical" evidence="7">
    <location>
        <begin position="265"/>
        <end position="289"/>
    </location>
</feature>
<protein>
    <submittedName>
        <fullName evidence="9">ABC transporter</fullName>
    </submittedName>
</protein>
<name>A0A2A2TFR3_9CYAN</name>
<dbReference type="EMBL" id="NTFS01000222">
    <property type="protein sequence ID" value="PAX52584.1"/>
    <property type="molecule type" value="Genomic_DNA"/>
</dbReference>
<dbReference type="OrthoDB" id="417886at2"/>
<comment type="caution">
    <text evidence="9">The sequence shown here is derived from an EMBL/GenBank/DDBJ whole genome shotgun (WGS) entry which is preliminary data.</text>
</comment>
<keyword evidence="5 7" id="KW-1133">Transmembrane helix</keyword>
<dbReference type="AlphaFoldDB" id="A0A2A2TFR3"/>
<feature type="domain" description="ABC3 transporter permease C-terminal" evidence="8">
    <location>
        <begin position="272"/>
        <end position="384"/>
    </location>
</feature>
<dbReference type="Proteomes" id="UP000218238">
    <property type="component" value="Unassembled WGS sequence"/>
</dbReference>
<feature type="transmembrane region" description="Helical" evidence="7">
    <location>
        <begin position="310"/>
        <end position="338"/>
    </location>
</feature>
<evidence type="ECO:0000256" key="2">
    <source>
        <dbReference type="ARBA" id="ARBA00022448"/>
    </source>
</evidence>
<evidence type="ECO:0000256" key="4">
    <source>
        <dbReference type="ARBA" id="ARBA00022692"/>
    </source>
</evidence>
<evidence type="ECO:0000313" key="9">
    <source>
        <dbReference type="EMBL" id="PAX52584.1"/>
    </source>
</evidence>
<keyword evidence="4 7" id="KW-0812">Transmembrane</keyword>
<dbReference type="InterPro" id="IPR005891">
    <property type="entry name" value="DevC"/>
</dbReference>
<comment type="subcellular location">
    <subcellularLocation>
        <location evidence="1">Cell membrane</location>
        <topology evidence="1">Multi-pass membrane protein</topology>
    </subcellularLocation>
</comment>
<dbReference type="InterPro" id="IPR003838">
    <property type="entry name" value="ABC3_permease_C"/>
</dbReference>
<keyword evidence="3" id="KW-1003">Cell membrane</keyword>